<evidence type="ECO:0000256" key="4">
    <source>
        <dbReference type="SAM" id="MobiDB-lite"/>
    </source>
</evidence>
<dbReference type="GO" id="GO:0005096">
    <property type="term" value="F:GTPase activator activity"/>
    <property type="evidence" value="ECO:0007669"/>
    <property type="project" value="UniProtKB-KW"/>
</dbReference>
<comment type="caution">
    <text evidence="5">The sequence shown here is derived from an EMBL/GenBank/DDBJ whole genome shotgun (WGS) entry which is preliminary data.</text>
</comment>
<dbReference type="Gene3D" id="3.80.10.10">
    <property type="entry name" value="Ribonuclease Inhibitor"/>
    <property type="match status" value="2"/>
</dbReference>
<dbReference type="SUPFAM" id="SSF52047">
    <property type="entry name" value="RNI-like"/>
    <property type="match status" value="2"/>
</dbReference>
<proteinExistence type="predicted"/>
<dbReference type="Proteomes" id="UP001165160">
    <property type="component" value="Unassembled WGS sequence"/>
</dbReference>
<name>A0A9W7BPQ2_9STRA</name>
<keyword evidence="6" id="KW-1185">Reference proteome</keyword>
<reference evidence="6" key="1">
    <citation type="journal article" date="2023" name="Commun. Biol.">
        <title>Genome analysis of Parmales, the sister group of diatoms, reveals the evolutionary specialization of diatoms from phago-mixotrophs to photoautotrophs.</title>
        <authorList>
            <person name="Ban H."/>
            <person name="Sato S."/>
            <person name="Yoshikawa S."/>
            <person name="Yamada K."/>
            <person name="Nakamura Y."/>
            <person name="Ichinomiya M."/>
            <person name="Sato N."/>
            <person name="Blanc-Mathieu R."/>
            <person name="Endo H."/>
            <person name="Kuwata A."/>
            <person name="Ogata H."/>
        </authorList>
    </citation>
    <scope>NUCLEOTIDE SEQUENCE [LARGE SCALE GENOMIC DNA]</scope>
    <source>
        <strain evidence="6">NIES 3699</strain>
    </source>
</reference>
<gene>
    <name evidence="5" type="ORF">TrVE_jg2596</name>
</gene>
<dbReference type="InterPro" id="IPR001611">
    <property type="entry name" value="Leu-rich_rpt"/>
</dbReference>
<dbReference type="GO" id="GO:0048471">
    <property type="term" value="C:perinuclear region of cytoplasm"/>
    <property type="evidence" value="ECO:0007669"/>
    <property type="project" value="TreeGrafter"/>
</dbReference>
<dbReference type="GO" id="GO:0005634">
    <property type="term" value="C:nucleus"/>
    <property type="evidence" value="ECO:0007669"/>
    <property type="project" value="TreeGrafter"/>
</dbReference>
<dbReference type="InterPro" id="IPR027038">
    <property type="entry name" value="RanGap"/>
</dbReference>
<dbReference type="GO" id="GO:0031267">
    <property type="term" value="F:small GTPase binding"/>
    <property type="evidence" value="ECO:0007669"/>
    <property type="project" value="TreeGrafter"/>
</dbReference>
<organism evidence="5 6">
    <name type="scientific">Triparma verrucosa</name>
    <dbReference type="NCBI Taxonomy" id="1606542"/>
    <lineage>
        <taxon>Eukaryota</taxon>
        <taxon>Sar</taxon>
        <taxon>Stramenopiles</taxon>
        <taxon>Ochrophyta</taxon>
        <taxon>Bolidophyceae</taxon>
        <taxon>Parmales</taxon>
        <taxon>Triparmaceae</taxon>
        <taxon>Triparma</taxon>
    </lineage>
</organism>
<dbReference type="Pfam" id="PF13516">
    <property type="entry name" value="LRR_6"/>
    <property type="match status" value="3"/>
</dbReference>
<dbReference type="EMBL" id="BRXX01000127">
    <property type="protein sequence ID" value="GMH92326.1"/>
    <property type="molecule type" value="Genomic_DNA"/>
</dbReference>
<keyword evidence="1" id="KW-0343">GTPase activation</keyword>
<evidence type="ECO:0000256" key="1">
    <source>
        <dbReference type="ARBA" id="ARBA00022468"/>
    </source>
</evidence>
<evidence type="ECO:0000313" key="6">
    <source>
        <dbReference type="Proteomes" id="UP001165160"/>
    </source>
</evidence>
<dbReference type="SMART" id="SM00368">
    <property type="entry name" value="LRR_RI"/>
    <property type="match status" value="6"/>
</dbReference>
<protein>
    <submittedName>
        <fullName evidence="5">Uncharacterized protein</fullName>
    </submittedName>
</protein>
<accession>A0A9W7BPQ2</accession>
<feature type="region of interest" description="Disordered" evidence="4">
    <location>
        <begin position="136"/>
        <end position="197"/>
    </location>
</feature>
<evidence type="ECO:0000313" key="5">
    <source>
        <dbReference type="EMBL" id="GMH92326.1"/>
    </source>
</evidence>
<dbReference type="PANTHER" id="PTHR24113">
    <property type="entry name" value="RAN GTPASE-ACTIVATING PROTEIN 1"/>
    <property type="match status" value="1"/>
</dbReference>
<dbReference type="GO" id="GO:0006913">
    <property type="term" value="P:nucleocytoplasmic transport"/>
    <property type="evidence" value="ECO:0007669"/>
    <property type="project" value="TreeGrafter"/>
</dbReference>
<dbReference type="GO" id="GO:0005829">
    <property type="term" value="C:cytosol"/>
    <property type="evidence" value="ECO:0007669"/>
    <property type="project" value="TreeGrafter"/>
</dbReference>
<keyword evidence="3" id="KW-0677">Repeat</keyword>
<keyword evidence="2" id="KW-0433">Leucine-rich repeat</keyword>
<dbReference type="InterPro" id="IPR032675">
    <property type="entry name" value="LRR_dom_sf"/>
</dbReference>
<evidence type="ECO:0000256" key="2">
    <source>
        <dbReference type="ARBA" id="ARBA00022614"/>
    </source>
</evidence>
<dbReference type="AlphaFoldDB" id="A0A9W7BPQ2"/>
<feature type="non-terminal residue" evidence="5">
    <location>
        <position position="1"/>
    </location>
</feature>
<evidence type="ECO:0000256" key="3">
    <source>
        <dbReference type="ARBA" id="ARBA00022737"/>
    </source>
</evidence>
<dbReference type="PANTHER" id="PTHR24113:SF12">
    <property type="entry name" value="RAN GTPASE-ACTIVATING PROTEIN 1"/>
    <property type="match status" value="1"/>
</dbReference>
<sequence length="453" mass="48922">SCHLPDFDTLEVLSLNNNYITDVGAVALISAIVHIRPLTMLSLEGNKIKSQGIVSLSETITRLPNLSILNLSHNPIGNYGAYALAAALTSRSPMGYDWEPNVPEKPTYCSPVKVNMGRATSFKARGIEIAKAAAKRLTGVPPPPGGMDPHGNRPSTITSPPPGAPPVRENRPSTVVAPPLGRPGQLSEGASDDDKGAEVHVAAKAGLPDKRVSSLPPPKREVAARIAKVRSSALTAKEKVAKMKADREAAKAEEGERASTRALEKRVRQLWTKLRFWSCVIGRMCAVQRGSAPVAVLSVANCKFGPLGIQWLMHSCKFNQSVSTLNLSDNGLDYESAVIIAEYLMWCDTLDELILDGNIFEDKGMQVLLKGVESNKSLSSLSMDRCSLTAVSLNWISSMTQSYYIDNILLVSDVGISSAGVKLDNYVEQIEDMGGLVEKDRILQLDEEAEGLY</sequence>